<comment type="similarity">
    <text evidence="2 12">Belongs to the RNA methyltransferase RsmE family.</text>
</comment>
<protein>
    <recommendedName>
        <fullName evidence="4 12">Ribosomal RNA small subunit methyltransferase E</fullName>
        <ecNumber evidence="3 12">2.1.1.193</ecNumber>
    </recommendedName>
</protein>
<dbReference type="InterPro" id="IPR046886">
    <property type="entry name" value="RsmE_MTase_dom"/>
</dbReference>
<dbReference type="Pfam" id="PF20260">
    <property type="entry name" value="PUA_4"/>
    <property type="match status" value="1"/>
</dbReference>
<evidence type="ECO:0000256" key="4">
    <source>
        <dbReference type="ARBA" id="ARBA00013673"/>
    </source>
</evidence>
<keyword evidence="8 12" id="KW-0808">Transferase</keyword>
<keyword evidence="5 12" id="KW-0963">Cytoplasm</keyword>
<dbReference type="InterPro" id="IPR029026">
    <property type="entry name" value="tRNA_m1G_MTases_N"/>
</dbReference>
<evidence type="ECO:0000313" key="16">
    <source>
        <dbReference type="Proteomes" id="UP000218172"/>
    </source>
</evidence>
<keyword evidence="6 12" id="KW-0698">rRNA processing</keyword>
<evidence type="ECO:0000256" key="7">
    <source>
        <dbReference type="ARBA" id="ARBA00022603"/>
    </source>
</evidence>
<evidence type="ECO:0000259" key="13">
    <source>
        <dbReference type="Pfam" id="PF04452"/>
    </source>
</evidence>
<dbReference type="InterPro" id="IPR006700">
    <property type="entry name" value="RsmE"/>
</dbReference>
<dbReference type="PANTHER" id="PTHR30027:SF3">
    <property type="entry name" value="16S RRNA (URACIL(1498)-N(3))-METHYLTRANSFERASE"/>
    <property type="match status" value="1"/>
</dbReference>
<comment type="subcellular location">
    <subcellularLocation>
        <location evidence="1 12">Cytoplasm</location>
    </subcellularLocation>
</comment>
<feature type="domain" description="Ribosomal RNA small subunit methyltransferase E methyltransferase" evidence="13">
    <location>
        <begin position="80"/>
        <end position="236"/>
    </location>
</feature>
<evidence type="ECO:0000256" key="10">
    <source>
        <dbReference type="ARBA" id="ARBA00025699"/>
    </source>
</evidence>
<dbReference type="Proteomes" id="UP000218172">
    <property type="component" value="Unassembled WGS sequence"/>
</dbReference>
<dbReference type="GO" id="GO:0070042">
    <property type="term" value="F:rRNA (uridine-N3-)-methyltransferase activity"/>
    <property type="evidence" value="ECO:0007669"/>
    <property type="project" value="TreeGrafter"/>
</dbReference>
<evidence type="ECO:0000256" key="8">
    <source>
        <dbReference type="ARBA" id="ARBA00022679"/>
    </source>
</evidence>
<dbReference type="EC" id="2.1.1.193" evidence="3 12"/>
<evidence type="ECO:0000256" key="9">
    <source>
        <dbReference type="ARBA" id="ARBA00022691"/>
    </source>
</evidence>
<evidence type="ECO:0000256" key="1">
    <source>
        <dbReference type="ARBA" id="ARBA00004496"/>
    </source>
</evidence>
<dbReference type="GO" id="GO:0070475">
    <property type="term" value="P:rRNA base methylation"/>
    <property type="evidence" value="ECO:0007669"/>
    <property type="project" value="TreeGrafter"/>
</dbReference>
<gene>
    <name evidence="15" type="ORF">COC19_01280</name>
</gene>
<dbReference type="EMBL" id="NVQR01000023">
    <property type="protein sequence ID" value="PCH63223.1"/>
    <property type="molecule type" value="Genomic_DNA"/>
</dbReference>
<dbReference type="Gene3D" id="3.40.1280.10">
    <property type="match status" value="1"/>
</dbReference>
<keyword evidence="9 12" id="KW-0949">S-adenosyl-L-methionine</keyword>
<name>A0A2A4MTG9_9GAMM</name>
<dbReference type="InterPro" id="IPR046887">
    <property type="entry name" value="RsmE_PUA-like"/>
</dbReference>
<dbReference type="PANTHER" id="PTHR30027">
    <property type="entry name" value="RIBOSOMAL RNA SMALL SUBUNIT METHYLTRANSFERASE E"/>
    <property type="match status" value="1"/>
</dbReference>
<dbReference type="InterPro" id="IPR015947">
    <property type="entry name" value="PUA-like_sf"/>
</dbReference>
<evidence type="ECO:0000259" key="14">
    <source>
        <dbReference type="Pfam" id="PF20260"/>
    </source>
</evidence>
<dbReference type="NCBIfam" id="TIGR00046">
    <property type="entry name" value="RsmE family RNA methyltransferase"/>
    <property type="match status" value="1"/>
</dbReference>
<proteinExistence type="inferred from homology"/>
<feature type="domain" description="Ribosomal RNA small subunit methyltransferase E PUA-like" evidence="14">
    <location>
        <begin position="20"/>
        <end position="66"/>
    </location>
</feature>
<dbReference type="Gene3D" id="2.40.240.20">
    <property type="entry name" value="Hypothetical PUA domain-like, domain 1"/>
    <property type="match status" value="1"/>
</dbReference>
<accession>A0A2A4MTG9</accession>
<evidence type="ECO:0000256" key="11">
    <source>
        <dbReference type="ARBA" id="ARBA00047944"/>
    </source>
</evidence>
<comment type="function">
    <text evidence="10 12">Specifically methylates the N3 position of the uracil ring of uridine 1498 (m3U1498) in 16S rRNA. Acts on the fully assembled 30S ribosomal subunit.</text>
</comment>
<dbReference type="Pfam" id="PF04452">
    <property type="entry name" value="Methyltrans_RNA"/>
    <property type="match status" value="1"/>
</dbReference>
<evidence type="ECO:0000256" key="3">
    <source>
        <dbReference type="ARBA" id="ARBA00012328"/>
    </source>
</evidence>
<sequence>MRISRLYTTLKLLANGTLTLEGDTAHYLSKVLRLRVGHSFHLFNERDGEFFSTIVNIERRSISVQLGDLHRQKDSASLCLNLALGLSRSDRFDYAIQKATELGVSTISPLISEHCDVKLKADRIENKVNHWHKIAIAASEQCGRISLPIIQSPQPLTNWLDLDHDGLRLILDHRGDAMGDVQQRDIKAISMLIGPEGGFSEEEISLALARDFRQVSLGPRILRTETAPVVSLSVLQFLFGDLN</sequence>
<dbReference type="GO" id="GO:0005737">
    <property type="term" value="C:cytoplasm"/>
    <property type="evidence" value="ECO:0007669"/>
    <property type="project" value="UniProtKB-SubCell"/>
</dbReference>
<comment type="caution">
    <text evidence="15">The sequence shown here is derived from an EMBL/GenBank/DDBJ whole genome shotgun (WGS) entry which is preliminary data.</text>
</comment>
<dbReference type="PIRSF" id="PIRSF015601">
    <property type="entry name" value="MTase_slr0722"/>
    <property type="match status" value="1"/>
</dbReference>
<evidence type="ECO:0000313" key="15">
    <source>
        <dbReference type="EMBL" id="PCH63223.1"/>
    </source>
</evidence>
<organism evidence="15 16">
    <name type="scientific">SAR86 cluster bacterium</name>
    <dbReference type="NCBI Taxonomy" id="2030880"/>
    <lineage>
        <taxon>Bacteria</taxon>
        <taxon>Pseudomonadati</taxon>
        <taxon>Pseudomonadota</taxon>
        <taxon>Gammaproteobacteria</taxon>
        <taxon>SAR86 cluster</taxon>
    </lineage>
</organism>
<dbReference type="SUPFAM" id="SSF88697">
    <property type="entry name" value="PUA domain-like"/>
    <property type="match status" value="1"/>
</dbReference>
<reference evidence="16" key="1">
    <citation type="submission" date="2017-08" db="EMBL/GenBank/DDBJ databases">
        <title>A dynamic microbial community with high functional redundancy inhabits the cold, oxic subseafloor aquifer.</title>
        <authorList>
            <person name="Tully B.J."/>
            <person name="Wheat C.G."/>
            <person name="Glazer B.T."/>
            <person name="Huber J.A."/>
        </authorList>
    </citation>
    <scope>NUCLEOTIDE SEQUENCE [LARGE SCALE GENOMIC DNA]</scope>
</reference>
<dbReference type="SUPFAM" id="SSF75217">
    <property type="entry name" value="alpha/beta knot"/>
    <property type="match status" value="1"/>
</dbReference>
<keyword evidence="7 12" id="KW-0489">Methyltransferase</keyword>
<evidence type="ECO:0000256" key="5">
    <source>
        <dbReference type="ARBA" id="ARBA00022490"/>
    </source>
</evidence>
<evidence type="ECO:0000256" key="2">
    <source>
        <dbReference type="ARBA" id="ARBA00005528"/>
    </source>
</evidence>
<dbReference type="NCBIfam" id="NF008692">
    <property type="entry name" value="PRK11713.1-5"/>
    <property type="match status" value="1"/>
</dbReference>
<dbReference type="CDD" id="cd18084">
    <property type="entry name" value="RsmE-like"/>
    <property type="match status" value="1"/>
</dbReference>
<dbReference type="AlphaFoldDB" id="A0A2A4MTG9"/>
<comment type="catalytic activity">
    <reaction evidence="11 12">
        <text>uridine(1498) in 16S rRNA + S-adenosyl-L-methionine = N(3)-methyluridine(1498) in 16S rRNA + S-adenosyl-L-homocysteine + H(+)</text>
        <dbReference type="Rhea" id="RHEA:42920"/>
        <dbReference type="Rhea" id="RHEA-COMP:10283"/>
        <dbReference type="Rhea" id="RHEA-COMP:10284"/>
        <dbReference type="ChEBI" id="CHEBI:15378"/>
        <dbReference type="ChEBI" id="CHEBI:57856"/>
        <dbReference type="ChEBI" id="CHEBI:59789"/>
        <dbReference type="ChEBI" id="CHEBI:65315"/>
        <dbReference type="ChEBI" id="CHEBI:74502"/>
        <dbReference type="EC" id="2.1.1.193"/>
    </reaction>
</comment>
<evidence type="ECO:0000256" key="6">
    <source>
        <dbReference type="ARBA" id="ARBA00022552"/>
    </source>
</evidence>
<evidence type="ECO:0000256" key="12">
    <source>
        <dbReference type="PIRNR" id="PIRNR015601"/>
    </source>
</evidence>
<dbReference type="InterPro" id="IPR029028">
    <property type="entry name" value="Alpha/beta_knot_MTases"/>
</dbReference>